<keyword evidence="6" id="KW-1185">Reference proteome</keyword>
<dbReference type="PANTHER" id="PTHR10412">
    <property type="entry name" value="MANNOSYL-OLIGOSACCHARIDE GLUCOSIDASE"/>
    <property type="match status" value="1"/>
</dbReference>
<feature type="domain" description="Mannosylglycerate hydrolase MGH1-like glycoside hydrolase" evidence="4">
    <location>
        <begin position="264"/>
        <end position="568"/>
    </location>
</feature>
<dbReference type="AlphaFoldDB" id="A0A8J7WRI6"/>
<dbReference type="InterPro" id="IPR008928">
    <property type="entry name" value="6-hairpin_glycosidase_sf"/>
</dbReference>
<dbReference type="Pfam" id="PF22422">
    <property type="entry name" value="MGH1-like_GH"/>
    <property type="match status" value="1"/>
</dbReference>
<dbReference type="InterPro" id="IPR004888">
    <property type="entry name" value="Glycoside_hydrolase_63"/>
</dbReference>
<name>A0A8J7WRI6_9ACTN</name>
<dbReference type="Gene3D" id="1.50.10.10">
    <property type="match status" value="1"/>
</dbReference>
<evidence type="ECO:0000256" key="3">
    <source>
        <dbReference type="ARBA" id="ARBA00023295"/>
    </source>
</evidence>
<dbReference type="SUPFAM" id="SSF48208">
    <property type="entry name" value="Six-hairpin glycosidases"/>
    <property type="match status" value="1"/>
</dbReference>
<gene>
    <name evidence="5" type="ORF">KGA66_24265</name>
</gene>
<evidence type="ECO:0000256" key="1">
    <source>
        <dbReference type="ARBA" id="ARBA00010833"/>
    </source>
</evidence>
<proteinExistence type="inferred from homology"/>
<dbReference type="GO" id="GO:0004573">
    <property type="term" value="F:Glc3Man9GlcNAc2 oligosaccharide glucosidase activity"/>
    <property type="evidence" value="ECO:0007669"/>
    <property type="project" value="InterPro"/>
</dbReference>
<evidence type="ECO:0000256" key="2">
    <source>
        <dbReference type="ARBA" id="ARBA00022801"/>
    </source>
</evidence>
<dbReference type="RefSeq" id="WP_211471003.1">
    <property type="nucleotide sequence ID" value="NZ_JAGSXH010000127.1"/>
</dbReference>
<evidence type="ECO:0000259" key="4">
    <source>
        <dbReference type="Pfam" id="PF22422"/>
    </source>
</evidence>
<dbReference type="InterPro" id="IPR054491">
    <property type="entry name" value="MGH1-like_GH"/>
</dbReference>
<organism evidence="5 6">
    <name type="scientific">Actinocrinis puniceicyclus</name>
    <dbReference type="NCBI Taxonomy" id="977794"/>
    <lineage>
        <taxon>Bacteria</taxon>
        <taxon>Bacillati</taxon>
        <taxon>Actinomycetota</taxon>
        <taxon>Actinomycetes</taxon>
        <taxon>Catenulisporales</taxon>
        <taxon>Actinospicaceae</taxon>
        <taxon>Actinocrinis</taxon>
    </lineage>
</organism>
<evidence type="ECO:0000313" key="5">
    <source>
        <dbReference type="EMBL" id="MBS2966183.1"/>
    </source>
</evidence>
<accession>A0A8J7WRI6</accession>
<keyword evidence="3" id="KW-0326">Glycosidase</keyword>
<dbReference type="PANTHER" id="PTHR10412:SF11">
    <property type="entry name" value="MANNOSYL-OLIGOSACCHARIDE GLUCOSIDASE"/>
    <property type="match status" value="1"/>
</dbReference>
<dbReference type="InterPro" id="IPR012341">
    <property type="entry name" value="6hp_glycosidase-like_sf"/>
</dbReference>
<comment type="caution">
    <text evidence="5">The sequence shown here is derived from an EMBL/GenBank/DDBJ whole genome shotgun (WGS) entry which is preliminary data.</text>
</comment>
<protein>
    <submittedName>
        <fullName evidence="5">Glycogen debranching protein</fullName>
    </submittedName>
</protein>
<dbReference type="GO" id="GO:0006487">
    <property type="term" value="P:protein N-linked glycosylation"/>
    <property type="evidence" value="ECO:0007669"/>
    <property type="project" value="TreeGrafter"/>
</dbReference>
<dbReference type="GO" id="GO:0009311">
    <property type="term" value="P:oligosaccharide metabolic process"/>
    <property type="evidence" value="ECO:0007669"/>
    <property type="project" value="InterPro"/>
</dbReference>
<keyword evidence="2" id="KW-0378">Hydrolase</keyword>
<evidence type="ECO:0000313" key="6">
    <source>
        <dbReference type="Proteomes" id="UP000677913"/>
    </source>
</evidence>
<comment type="similarity">
    <text evidence="1">Belongs to the glycosyl hydrolase 63 family.</text>
</comment>
<dbReference type="EMBL" id="JAGSXH010000127">
    <property type="protein sequence ID" value="MBS2966183.1"/>
    <property type="molecule type" value="Genomic_DNA"/>
</dbReference>
<sequence length="593" mass="65429">MTVARTGPAFSVQDIPFSYSGSWFNISPVTAQNTYADDLHLVSHQTRMHPVLRFVPMLGGARVETRVVATPALLAWTLDGEAGEGAGDGSRRIELVYENADTVRLRGDGLGLRLLAANPTLTPFSGTYLYRDPVDGAHVFTAYETGRRYRVTVLSGRPVESGGVHDLGTSERGLGMSERDGMWEIAVEEFDSARRPYARSGSFGEVADRTRATFESFLEAVAPWRSARTPAAESAAYVLWSATVEPRGFLKRPAVLMSKHWMDKVWSWDHCFNAIALAEGAPGLARDQFQVPFDHQDETGALPDSVTHSEALYNFVKPPIHGWALRNIRARLPEPLEPGELAELYRRLERWTEFWLTARCAPDQVLPHYQHGNDSGWDNATTFDPERVIQTGDLAAFLILQARALADLADELGDSAASTRWAGAADRLRAAMLAQLWTGESFAARGVHTGARWTSGSLLDLVPVVLGAELPEDVLAAVAQRIKTHLTEFGLATESPSSPHYQEDGYWRGPIWAPSTILIEDGLRRGGHTDLADEISARFRGLCERSGFAENFGAQTGAPLRDRAYTWTASAYLILAAAHERRTARRREMARSE</sequence>
<reference evidence="5" key="1">
    <citation type="submission" date="2021-04" db="EMBL/GenBank/DDBJ databases">
        <title>Genome based classification of Actinospica acidithermotolerans sp. nov., an actinobacterium isolated from an Indonesian hot spring.</title>
        <authorList>
            <person name="Kusuma A.B."/>
            <person name="Putra K.E."/>
            <person name="Nafisah S."/>
            <person name="Loh J."/>
            <person name="Nouioui I."/>
            <person name="Goodfellow M."/>
        </authorList>
    </citation>
    <scope>NUCLEOTIDE SEQUENCE</scope>
    <source>
        <strain evidence="5">DSM 45618</strain>
    </source>
</reference>
<dbReference type="Proteomes" id="UP000677913">
    <property type="component" value="Unassembled WGS sequence"/>
</dbReference>